<comment type="caution">
    <text evidence="5">The sequence shown here is derived from an EMBL/GenBank/DDBJ whole genome shotgun (WGS) entry which is preliminary data.</text>
</comment>
<dbReference type="SUPFAM" id="SSF50044">
    <property type="entry name" value="SH3-domain"/>
    <property type="match status" value="1"/>
</dbReference>
<evidence type="ECO:0000313" key="6">
    <source>
        <dbReference type="Proteomes" id="UP000271974"/>
    </source>
</evidence>
<evidence type="ECO:0000259" key="4">
    <source>
        <dbReference type="PROSITE" id="PS50002"/>
    </source>
</evidence>
<feature type="region of interest" description="Disordered" evidence="3">
    <location>
        <begin position="108"/>
        <end position="303"/>
    </location>
</feature>
<feature type="compositionally biased region" description="Acidic residues" evidence="3">
    <location>
        <begin position="149"/>
        <end position="182"/>
    </location>
</feature>
<dbReference type="STRING" id="188477.A0A3S0ZPK1"/>
<evidence type="ECO:0000256" key="3">
    <source>
        <dbReference type="SAM" id="MobiDB-lite"/>
    </source>
</evidence>
<feature type="compositionally biased region" description="Acidic residues" evidence="3">
    <location>
        <begin position="248"/>
        <end position="266"/>
    </location>
</feature>
<feature type="region of interest" description="Disordered" evidence="3">
    <location>
        <begin position="337"/>
        <end position="373"/>
    </location>
</feature>
<reference evidence="5 6" key="1">
    <citation type="submission" date="2019-01" db="EMBL/GenBank/DDBJ databases">
        <title>A draft genome assembly of the solar-powered sea slug Elysia chlorotica.</title>
        <authorList>
            <person name="Cai H."/>
            <person name="Li Q."/>
            <person name="Fang X."/>
            <person name="Li J."/>
            <person name="Curtis N.E."/>
            <person name="Altenburger A."/>
            <person name="Shibata T."/>
            <person name="Feng M."/>
            <person name="Maeda T."/>
            <person name="Schwartz J.A."/>
            <person name="Shigenobu S."/>
            <person name="Lundholm N."/>
            <person name="Nishiyama T."/>
            <person name="Yang H."/>
            <person name="Hasebe M."/>
            <person name="Li S."/>
            <person name="Pierce S.K."/>
            <person name="Wang J."/>
        </authorList>
    </citation>
    <scope>NUCLEOTIDE SEQUENCE [LARGE SCALE GENOMIC DNA]</scope>
    <source>
        <strain evidence="5">EC2010</strain>
        <tissue evidence="5">Whole organism of an adult</tissue>
    </source>
</reference>
<feature type="compositionally biased region" description="Basic and acidic residues" evidence="3">
    <location>
        <begin position="234"/>
        <end position="247"/>
    </location>
</feature>
<dbReference type="Gene3D" id="2.30.30.40">
    <property type="entry name" value="SH3 Domains"/>
    <property type="match status" value="1"/>
</dbReference>
<keyword evidence="6" id="KW-1185">Reference proteome</keyword>
<proteinExistence type="predicted"/>
<evidence type="ECO:0000256" key="2">
    <source>
        <dbReference type="PROSITE-ProRule" id="PRU00192"/>
    </source>
</evidence>
<dbReference type="Proteomes" id="UP000271974">
    <property type="component" value="Unassembled WGS sequence"/>
</dbReference>
<feature type="compositionally biased region" description="Basic and acidic residues" evidence="3">
    <location>
        <begin position="117"/>
        <end position="127"/>
    </location>
</feature>
<evidence type="ECO:0000256" key="1">
    <source>
        <dbReference type="ARBA" id="ARBA00022443"/>
    </source>
</evidence>
<dbReference type="EMBL" id="RQTK01001091">
    <property type="protein sequence ID" value="RUS72254.1"/>
    <property type="molecule type" value="Genomic_DNA"/>
</dbReference>
<dbReference type="PANTHER" id="PTHR15176:SF1">
    <property type="entry name" value="NEPHROCYSTIN-1"/>
    <property type="match status" value="1"/>
</dbReference>
<name>A0A3S0ZPK1_ELYCH</name>
<evidence type="ECO:0000313" key="5">
    <source>
        <dbReference type="EMBL" id="RUS72254.1"/>
    </source>
</evidence>
<dbReference type="InterPro" id="IPR039687">
    <property type="entry name" value="NPHP1"/>
</dbReference>
<dbReference type="InterPro" id="IPR036028">
    <property type="entry name" value="SH3-like_dom_sf"/>
</dbReference>
<dbReference type="GO" id="GO:0090251">
    <property type="term" value="P:protein localization involved in establishment of planar polarity"/>
    <property type="evidence" value="ECO:0007669"/>
    <property type="project" value="TreeGrafter"/>
</dbReference>
<dbReference type="PRINTS" id="PR00452">
    <property type="entry name" value="SH3DOMAIN"/>
</dbReference>
<feature type="compositionally biased region" description="Acidic residues" evidence="3">
    <location>
        <begin position="349"/>
        <end position="367"/>
    </location>
</feature>
<gene>
    <name evidence="5" type="ORF">EGW08_019977</name>
</gene>
<dbReference type="PANTHER" id="PTHR15176">
    <property type="entry name" value="NEPHROCYSTIN"/>
    <property type="match status" value="1"/>
</dbReference>
<dbReference type="GO" id="GO:0005737">
    <property type="term" value="C:cytoplasm"/>
    <property type="evidence" value="ECO:0007669"/>
    <property type="project" value="TreeGrafter"/>
</dbReference>
<protein>
    <recommendedName>
        <fullName evidence="4">SH3 domain-containing protein</fullName>
    </recommendedName>
</protein>
<keyword evidence="1 2" id="KW-0728">SH3 domain</keyword>
<dbReference type="InterPro" id="IPR001452">
    <property type="entry name" value="SH3_domain"/>
</dbReference>
<dbReference type="SMART" id="SM00326">
    <property type="entry name" value="SH3"/>
    <property type="match status" value="1"/>
</dbReference>
<feature type="domain" description="SH3" evidence="4">
    <location>
        <begin position="288"/>
        <end position="347"/>
    </location>
</feature>
<dbReference type="AlphaFoldDB" id="A0A3S0ZPK1"/>
<sequence>MAPWTKEAGPLGKAIKSGDVLKKKVDQTVKESNKLVGNKKAKDKDELLQQMYQNCIDTKALIEAHNELVENLKEDEEPTKMKDFEKKQAAELKRCTVMKTQMTDTMAKLLPDISETEFIKTHGNKEEKEEDESEQNLDATGKTDKTEYDNDEEEDEEEEDEEDEDDDEEDEEEEEEEDEETSVVEKPRTEKLPIKKSEDDEEDEEDDDEEEQEEDDEEDEDEEEEDTRKKKHVTHAEGAQKYDKQDHEEDEDDDDDDEEEEDEDEEASPKKSKDERKKKENDTLGVTESTHRFTTVDDYEGEEGDLNFTKGDILKILETREDGWWLAENEAGEKGLVPSTYLQKLDTSTDQDGEEDDEDGEEDEDESGERRGKKLWGSLRTAITETSVSDVLHAMGAVPSGFRMSTLCRKFNEGDTFRMASYLTPKLSNSNLSYRDLFFNPATNKLRPRPTRIERVVTLVSGLQIPPPGAGIEVLDRHVRMCLFDGHHILSNIHSVKVGSVDKSQRSWAFTTKTSEQMDPHSHAEIFVRTNDTKDNIGLLCELCVTYCRTSSKEKGEFSCGWTLMHLLDETGAVVTNKTFDQQVHGGTPYEKGVEVDPSISRRTTSNALVSLISGNKQPRLVMRVSTPKQQHKELMDTLPDTIVGTTCLLKLMSLYRQCLCDVLLRDRLDLTSTELIHSPMLKGFPQTADIPDLMRLFRTTWYEKLRNIKRTERARFGLNPMRDEEFMKELFRVSYMESVYPVSHLASLPVFRMGDQENQELRAQNVTRFSEVKLAGKGALAALLSADFKWEPLDLGEMSFNIIGSHCLQRAIAAES</sequence>
<accession>A0A3S0ZPK1</accession>
<dbReference type="OrthoDB" id="5340910at2759"/>
<feature type="compositionally biased region" description="Basic and acidic residues" evidence="3">
    <location>
        <begin position="183"/>
        <end position="198"/>
    </location>
</feature>
<feature type="compositionally biased region" description="Basic and acidic residues" evidence="3">
    <location>
        <begin position="267"/>
        <end position="282"/>
    </location>
</feature>
<dbReference type="GO" id="GO:0005929">
    <property type="term" value="C:cilium"/>
    <property type="evidence" value="ECO:0007669"/>
    <property type="project" value="TreeGrafter"/>
</dbReference>
<dbReference type="PROSITE" id="PS50002">
    <property type="entry name" value="SH3"/>
    <property type="match status" value="1"/>
</dbReference>
<dbReference type="Pfam" id="PF07653">
    <property type="entry name" value="SH3_2"/>
    <property type="match status" value="1"/>
</dbReference>
<feature type="compositionally biased region" description="Acidic residues" evidence="3">
    <location>
        <begin position="199"/>
        <end position="225"/>
    </location>
</feature>
<organism evidence="5 6">
    <name type="scientific">Elysia chlorotica</name>
    <name type="common">Eastern emerald elysia</name>
    <name type="synonym">Sea slug</name>
    <dbReference type="NCBI Taxonomy" id="188477"/>
    <lineage>
        <taxon>Eukaryota</taxon>
        <taxon>Metazoa</taxon>
        <taxon>Spiralia</taxon>
        <taxon>Lophotrochozoa</taxon>
        <taxon>Mollusca</taxon>
        <taxon>Gastropoda</taxon>
        <taxon>Heterobranchia</taxon>
        <taxon>Euthyneura</taxon>
        <taxon>Panpulmonata</taxon>
        <taxon>Sacoglossa</taxon>
        <taxon>Placobranchoidea</taxon>
        <taxon>Plakobranchidae</taxon>
        <taxon>Elysia</taxon>
    </lineage>
</organism>